<protein>
    <submittedName>
        <fullName evidence="1">Uncharacterized protein</fullName>
    </submittedName>
</protein>
<dbReference type="Proteomes" id="UP000807025">
    <property type="component" value="Unassembled WGS sequence"/>
</dbReference>
<gene>
    <name evidence="1" type="ORF">BDN71DRAFT_703398</name>
</gene>
<reference evidence="1" key="1">
    <citation type="submission" date="2020-11" db="EMBL/GenBank/DDBJ databases">
        <authorList>
            <consortium name="DOE Joint Genome Institute"/>
            <person name="Ahrendt S."/>
            <person name="Riley R."/>
            <person name="Andreopoulos W."/>
            <person name="Labutti K."/>
            <person name="Pangilinan J."/>
            <person name="Ruiz-Duenas F.J."/>
            <person name="Barrasa J.M."/>
            <person name="Sanchez-Garcia M."/>
            <person name="Camarero S."/>
            <person name="Miyauchi S."/>
            <person name="Serrano A."/>
            <person name="Linde D."/>
            <person name="Babiker R."/>
            <person name="Drula E."/>
            <person name="Ayuso-Fernandez I."/>
            <person name="Pacheco R."/>
            <person name="Padilla G."/>
            <person name="Ferreira P."/>
            <person name="Barriuso J."/>
            <person name="Kellner H."/>
            <person name="Castanera R."/>
            <person name="Alfaro M."/>
            <person name="Ramirez L."/>
            <person name="Pisabarro A.G."/>
            <person name="Kuo A."/>
            <person name="Tritt A."/>
            <person name="Lipzen A."/>
            <person name="He G."/>
            <person name="Yan M."/>
            <person name="Ng V."/>
            <person name="Cullen D."/>
            <person name="Martin F."/>
            <person name="Rosso M.-N."/>
            <person name="Henrissat B."/>
            <person name="Hibbett D."/>
            <person name="Martinez A.T."/>
            <person name="Grigoriev I.V."/>
        </authorList>
    </citation>
    <scope>NUCLEOTIDE SEQUENCE</scope>
    <source>
        <strain evidence="1">ATCC 90797</strain>
    </source>
</reference>
<dbReference type="AlphaFoldDB" id="A0A9P6A8X8"/>
<sequence length="161" mass="18127">MMRGRHHQGCKGKGGVPRLRYRGTLKPARKMANRTPWNFCEFEAMTYEAWRNSRPKISRAPLSRSRVTVDARVNAWVISLSLGPQVVPCCSWTNINIHALPARERLSQISPIAQRLNSMSLRSAYTTSHAPHSTSMPSWRYLTASARVDPDETVLSASPQP</sequence>
<accession>A0A9P6A8X8</accession>
<evidence type="ECO:0000313" key="1">
    <source>
        <dbReference type="EMBL" id="KAF9501431.1"/>
    </source>
</evidence>
<evidence type="ECO:0000313" key="2">
    <source>
        <dbReference type="Proteomes" id="UP000807025"/>
    </source>
</evidence>
<keyword evidence="2" id="KW-1185">Reference proteome</keyword>
<proteinExistence type="predicted"/>
<comment type="caution">
    <text evidence="1">The sequence shown here is derived from an EMBL/GenBank/DDBJ whole genome shotgun (WGS) entry which is preliminary data.</text>
</comment>
<dbReference type="EMBL" id="MU154523">
    <property type="protein sequence ID" value="KAF9501431.1"/>
    <property type="molecule type" value="Genomic_DNA"/>
</dbReference>
<organism evidence="1 2">
    <name type="scientific">Pleurotus eryngii</name>
    <name type="common">Boletus of the steppes</name>
    <dbReference type="NCBI Taxonomy" id="5323"/>
    <lineage>
        <taxon>Eukaryota</taxon>
        <taxon>Fungi</taxon>
        <taxon>Dikarya</taxon>
        <taxon>Basidiomycota</taxon>
        <taxon>Agaricomycotina</taxon>
        <taxon>Agaricomycetes</taxon>
        <taxon>Agaricomycetidae</taxon>
        <taxon>Agaricales</taxon>
        <taxon>Pleurotineae</taxon>
        <taxon>Pleurotaceae</taxon>
        <taxon>Pleurotus</taxon>
    </lineage>
</organism>
<name>A0A9P6A8X8_PLEER</name>